<accession>A0ABQ9Z9N3</accession>
<keyword evidence="2" id="KW-1185">Reference proteome</keyword>
<dbReference type="Proteomes" id="UP001234178">
    <property type="component" value="Unassembled WGS sequence"/>
</dbReference>
<dbReference type="EMBL" id="JAOYFB010000003">
    <property type="protein sequence ID" value="KAK4009570.1"/>
    <property type="molecule type" value="Genomic_DNA"/>
</dbReference>
<name>A0ABQ9Z9N3_9CRUS</name>
<gene>
    <name evidence="1" type="ORF">OUZ56_018704</name>
</gene>
<reference evidence="1 2" key="1">
    <citation type="journal article" date="2023" name="Nucleic Acids Res.">
        <title>The hologenome of Daphnia magna reveals possible DNA methylation and microbiome-mediated evolution of the host genome.</title>
        <authorList>
            <person name="Chaturvedi A."/>
            <person name="Li X."/>
            <person name="Dhandapani V."/>
            <person name="Marshall H."/>
            <person name="Kissane S."/>
            <person name="Cuenca-Cambronero M."/>
            <person name="Asole G."/>
            <person name="Calvet F."/>
            <person name="Ruiz-Romero M."/>
            <person name="Marangio P."/>
            <person name="Guigo R."/>
            <person name="Rago D."/>
            <person name="Mirbahai L."/>
            <person name="Eastwood N."/>
            <person name="Colbourne J.K."/>
            <person name="Zhou J."/>
            <person name="Mallon E."/>
            <person name="Orsini L."/>
        </authorList>
    </citation>
    <scope>NUCLEOTIDE SEQUENCE [LARGE SCALE GENOMIC DNA]</scope>
    <source>
        <strain evidence="1">LRV0_1</strain>
    </source>
</reference>
<evidence type="ECO:0000313" key="2">
    <source>
        <dbReference type="Proteomes" id="UP001234178"/>
    </source>
</evidence>
<proteinExistence type="predicted"/>
<evidence type="ECO:0000313" key="1">
    <source>
        <dbReference type="EMBL" id="KAK4009570.1"/>
    </source>
</evidence>
<protein>
    <submittedName>
        <fullName evidence="1">Uncharacterized protein</fullName>
    </submittedName>
</protein>
<organism evidence="1 2">
    <name type="scientific">Daphnia magna</name>
    <dbReference type="NCBI Taxonomy" id="35525"/>
    <lineage>
        <taxon>Eukaryota</taxon>
        <taxon>Metazoa</taxon>
        <taxon>Ecdysozoa</taxon>
        <taxon>Arthropoda</taxon>
        <taxon>Crustacea</taxon>
        <taxon>Branchiopoda</taxon>
        <taxon>Diplostraca</taxon>
        <taxon>Cladocera</taxon>
        <taxon>Anomopoda</taxon>
        <taxon>Daphniidae</taxon>
        <taxon>Daphnia</taxon>
    </lineage>
</organism>
<sequence>MSSLLALKLRKKGTGLVSQFALLPFIVRIRRPNQNQAVKLNILLLLPLSTSFCCVFRQTISTSKVSQASEHQVTKLKERFAVSELKLKIKILSCTQSVFVLS</sequence>
<comment type="caution">
    <text evidence="1">The sequence shown here is derived from an EMBL/GenBank/DDBJ whole genome shotgun (WGS) entry which is preliminary data.</text>
</comment>